<accession>A0ABM4DF20</accession>
<dbReference type="PROSITE" id="PS50005">
    <property type="entry name" value="TPR"/>
    <property type="match status" value="5"/>
</dbReference>
<proteinExistence type="predicted"/>
<dbReference type="InterPro" id="IPR039226">
    <property type="entry name" value="Ski3/TTC37"/>
</dbReference>
<dbReference type="Gene3D" id="1.25.40.10">
    <property type="entry name" value="Tetratricopeptide repeat domain"/>
    <property type="match status" value="4"/>
</dbReference>
<dbReference type="InterPro" id="IPR019734">
    <property type="entry name" value="TPR_rpt"/>
</dbReference>
<feature type="repeat" description="TPR" evidence="3">
    <location>
        <begin position="1072"/>
        <end position="1105"/>
    </location>
</feature>
<evidence type="ECO:0000256" key="2">
    <source>
        <dbReference type="ARBA" id="ARBA00022803"/>
    </source>
</evidence>
<keyword evidence="2 3" id="KW-0802">TPR repeat</keyword>
<dbReference type="SMART" id="SM00028">
    <property type="entry name" value="TPR"/>
    <property type="match status" value="13"/>
</dbReference>
<dbReference type="Pfam" id="PF13181">
    <property type="entry name" value="TPR_8"/>
    <property type="match status" value="1"/>
</dbReference>
<sequence length="1552" mass="178055">MVDVKVELKLARELINKKDYKAALFHCKNVLKHDKENYNALVFFGVSATELKEFEKARKAYDKAITINDKLPLAWQGLSSCLEKSQNAEWKQALIDSYFVLLNNHISENQKWIETCCKLCDILKDLSRLEEAVEWIKKIVQKCSNVNDVVAYWRDIIKIISDIGLATGFSKNYISEIMNAYQHLFELSDIPEDIMENTCVNYLDFVAKVDVEVSLSNIIMQAKKFHHKFPNNTKMFEFLFKFLLYENLDNSFDLKSQGFENFELHAERANPETKCLVFAVAEFARGNVQAALKLLLESAYAINSPLLWYYVCIGQQKLHQNATISKSIGNCYNALSQVSFQEMKVTIKKLLFEIEAELYLEQESLNENYAKEILEKTCNLQLNNYQIIVKAHIYFQLGNQQKCNEILDGLDKNMFDVKTNSRYLYLKACISINENKHLDAELRLHEALGLFADSKCHYTLAKVYWKLGKSEHQYFPKAYSCLMKAAMLDSYFASTFVYLGIYQRDFVKDKMKALKCFEKAFTLNRSHKGAGGNLSDLYLELEMEEKAINVYETVISNGETGQISWACVRCGLIYLKLKNFDKAIICFQKALREQSNISHYWECLAEAYFNKGSYISALKSFKKSLQLDESSVYSKYMVAKVNQMLSMDKEAITAYKELLESHPDYVPALLGLGLTYFHLEEAMLRDTFDGQAVQYAQNVVDTISIALKKQPHYSCLWKTVGDALSALYLVKEERCKLVIPEFIQKILVIMISDHATKKDVLMIAKRCYAAAVKLREDCASYWHDLAIITHRYFIYVGEQENNDGLQQSLDLVKKALSLDPNNSTIWNTLGVITGFSGNVQKVCGYAIDDKHNAGLSQHAFIKSLQLNDQDAIVWANLGVLYLKHDKVQAAHEAFKRAQATDPSLPQAWIGQACIAETIADTDAMDLFRHALELKFHCEASTAYGQSVIQLLESIKEKSILLSTFPKPDLSHLPFYMRKVVSNASVALMKYTDRIQHNAFAFNTLGLLLEQECLFKQAEEAYSRARLCLNEPTSNDQSEQLRNVLLNQARVLCNLLKFEDAIEIYKICSLNSSLELCQLAYAYYATSKWKESVETYEKALFLSTNSYEKACIHTALGQVFYLLKDVETAKSQFLKSIQVDNSCEFGVMALASLGLLLGDATLATVSISELSKHKQDSEKFEIKKTLLMSTFYIFQGQLIPAQRQISRAIIRHPMNSFLWCSLSTFLIQYYPSKTLLAEHCSKMTENLPPTHMTSMLQALVSLVFPRNNVSLNAVKRYVHSYPHQPESWALLASTCFSLCASYESHNHKTLVTGLAHLALTKVDEINQSMQFRTIHNRFDETKMRATMTRLYYWLMKLFIVSHIYYGDVLLAQSFCNQVISSISNDKNLSEDFIFLKGVSLLQVKPGSDNQSGLENIRYLSTVTQNAELWRWKFLSHLYKFYRMPLGAELCYHEIIKLNLRHNCSNLSTFLNMCLLALQTFYISKDIDWLNRAQQTVDELLKLTEVDPHVIFSRAMLFYMQGNKKAALKYVQKLTSIEDKFIKETQQRLSIVWS</sequence>
<evidence type="ECO:0000313" key="4">
    <source>
        <dbReference type="Proteomes" id="UP001652625"/>
    </source>
</evidence>
<keyword evidence="4" id="KW-1185">Reference proteome</keyword>
<evidence type="ECO:0000256" key="3">
    <source>
        <dbReference type="PROSITE-ProRule" id="PRU00339"/>
    </source>
</evidence>
<dbReference type="GeneID" id="100203888"/>
<dbReference type="Pfam" id="PF07719">
    <property type="entry name" value="TPR_2"/>
    <property type="match status" value="1"/>
</dbReference>
<feature type="repeat" description="TPR" evidence="3">
    <location>
        <begin position="564"/>
        <end position="597"/>
    </location>
</feature>
<dbReference type="PANTHER" id="PTHR15704:SF7">
    <property type="entry name" value="SUPERKILLER COMPLEX PROTEIN 3"/>
    <property type="match status" value="1"/>
</dbReference>
<dbReference type="InterPro" id="IPR011990">
    <property type="entry name" value="TPR-like_helical_dom_sf"/>
</dbReference>
<dbReference type="Proteomes" id="UP001652625">
    <property type="component" value="Chromosome 13"/>
</dbReference>
<feature type="repeat" description="TPR" evidence="3">
    <location>
        <begin position="38"/>
        <end position="71"/>
    </location>
</feature>
<dbReference type="SUPFAM" id="SSF81901">
    <property type="entry name" value="HCP-like"/>
    <property type="match status" value="1"/>
</dbReference>
<name>A0ABM4DF20_HYDVU</name>
<feature type="repeat" description="TPR" evidence="3">
    <location>
        <begin position="598"/>
        <end position="631"/>
    </location>
</feature>
<evidence type="ECO:0000313" key="5">
    <source>
        <dbReference type="RefSeq" id="XP_065673007.1"/>
    </source>
</evidence>
<dbReference type="RefSeq" id="XP_065673007.1">
    <property type="nucleotide sequence ID" value="XM_065816935.1"/>
</dbReference>
<evidence type="ECO:0000256" key="1">
    <source>
        <dbReference type="ARBA" id="ARBA00022737"/>
    </source>
</evidence>
<gene>
    <name evidence="5" type="primary">LOC100203888</name>
</gene>
<feature type="repeat" description="TPR" evidence="3">
    <location>
        <begin position="871"/>
        <end position="904"/>
    </location>
</feature>
<keyword evidence="1" id="KW-0677">Repeat</keyword>
<reference evidence="5" key="1">
    <citation type="submission" date="2025-08" db="UniProtKB">
        <authorList>
            <consortium name="RefSeq"/>
        </authorList>
    </citation>
    <scope>IDENTIFICATION</scope>
</reference>
<protein>
    <submittedName>
        <fullName evidence="5">Superkiller complex protein 3 isoform X3</fullName>
    </submittedName>
</protein>
<dbReference type="SUPFAM" id="SSF48452">
    <property type="entry name" value="TPR-like"/>
    <property type="match status" value="5"/>
</dbReference>
<organism evidence="4 5">
    <name type="scientific">Hydra vulgaris</name>
    <name type="common">Hydra</name>
    <name type="synonym">Hydra attenuata</name>
    <dbReference type="NCBI Taxonomy" id="6087"/>
    <lineage>
        <taxon>Eukaryota</taxon>
        <taxon>Metazoa</taxon>
        <taxon>Cnidaria</taxon>
        <taxon>Hydrozoa</taxon>
        <taxon>Hydroidolina</taxon>
        <taxon>Anthoathecata</taxon>
        <taxon>Aplanulata</taxon>
        <taxon>Hydridae</taxon>
        <taxon>Hydra</taxon>
    </lineage>
</organism>
<dbReference type="InterPro" id="IPR013105">
    <property type="entry name" value="TPR_2"/>
</dbReference>
<dbReference type="PANTHER" id="PTHR15704">
    <property type="entry name" value="SUPERKILLER 3 PROTEIN-RELATED"/>
    <property type="match status" value="1"/>
</dbReference>